<evidence type="ECO:0000313" key="2">
    <source>
        <dbReference type="EMBL" id="EGR29027.1"/>
    </source>
</evidence>
<dbReference type="EMBL" id="GL984194">
    <property type="protein sequence ID" value="EGR29027.1"/>
    <property type="molecule type" value="Genomic_DNA"/>
</dbReference>
<keyword evidence="1" id="KW-0472">Membrane</keyword>
<gene>
    <name evidence="2" type="ORF">IMG5_164960</name>
</gene>
<organism evidence="2 3">
    <name type="scientific">Ichthyophthirius multifiliis</name>
    <name type="common">White spot disease agent</name>
    <name type="synonym">Ich</name>
    <dbReference type="NCBI Taxonomy" id="5932"/>
    <lineage>
        <taxon>Eukaryota</taxon>
        <taxon>Sar</taxon>
        <taxon>Alveolata</taxon>
        <taxon>Ciliophora</taxon>
        <taxon>Intramacronucleata</taxon>
        <taxon>Oligohymenophorea</taxon>
        <taxon>Hymenostomatida</taxon>
        <taxon>Ophryoglenina</taxon>
        <taxon>Ichthyophthirius</taxon>
    </lineage>
</organism>
<feature type="transmembrane region" description="Helical" evidence="1">
    <location>
        <begin position="6"/>
        <end position="23"/>
    </location>
</feature>
<evidence type="ECO:0008006" key="4">
    <source>
        <dbReference type="Google" id="ProtNLM"/>
    </source>
</evidence>
<protein>
    <recommendedName>
        <fullName evidence="4">Transmembrane protein</fullName>
    </recommendedName>
</protein>
<proteinExistence type="predicted"/>
<keyword evidence="3" id="KW-1185">Reference proteome</keyword>
<reference evidence="2 3" key="1">
    <citation type="submission" date="2011-07" db="EMBL/GenBank/DDBJ databases">
        <authorList>
            <person name="Coyne R."/>
            <person name="Brami D."/>
            <person name="Johnson J."/>
            <person name="Hostetler J."/>
            <person name="Hannick L."/>
            <person name="Clark T."/>
            <person name="Cassidy-Hanley D."/>
            <person name="Inman J."/>
        </authorList>
    </citation>
    <scope>NUCLEOTIDE SEQUENCE [LARGE SCALE GENOMIC DNA]</scope>
    <source>
        <strain evidence="2 3">G5</strain>
    </source>
</reference>
<dbReference type="GeneID" id="14905105"/>
<dbReference type="RefSeq" id="XP_004030263.1">
    <property type="nucleotide sequence ID" value="XM_004030215.1"/>
</dbReference>
<feature type="transmembrane region" description="Helical" evidence="1">
    <location>
        <begin position="150"/>
        <end position="170"/>
    </location>
</feature>
<evidence type="ECO:0000313" key="3">
    <source>
        <dbReference type="Proteomes" id="UP000008983"/>
    </source>
</evidence>
<sequence length="266" mass="32220">MQFSVFITINSLLLYWSILINIFRQFYSAKYLCFENIILPFSYIFTNIKPFLQSNINNKCSEQAYIDVKYYKISFAADLKYFQVSKLYVSKQLFNLQAQKQVLQMNEINVYQRQFLIKLLRGFSSKEIFREKKVFYLKINKKQFPQNSHFRIIFQTTYMFYKFVHFSYLSKSSFFMNFIQEFLFFSVCSINIYIQGLYQMFFLLFQYKPIIYVCNNVSYDYIDIISSRFLSISGYLNQFIWGNDNQVIFKFSYRQVVLGIISESFI</sequence>
<dbReference type="InParanoid" id="G0R0H6"/>
<name>G0R0H6_ICHMU</name>
<dbReference type="AlphaFoldDB" id="G0R0H6"/>
<keyword evidence="1" id="KW-1133">Transmembrane helix</keyword>
<dbReference type="Proteomes" id="UP000008983">
    <property type="component" value="Unassembled WGS sequence"/>
</dbReference>
<keyword evidence="1" id="KW-0812">Transmembrane</keyword>
<feature type="transmembrane region" description="Helical" evidence="1">
    <location>
        <begin position="182"/>
        <end position="205"/>
    </location>
</feature>
<evidence type="ECO:0000256" key="1">
    <source>
        <dbReference type="SAM" id="Phobius"/>
    </source>
</evidence>
<accession>G0R0H6</accession>